<dbReference type="GeneID" id="9690275"/>
<evidence type="ECO:0000256" key="1">
    <source>
        <dbReference type="ARBA" id="ARBA00001947"/>
    </source>
</evidence>
<dbReference type="Gene3D" id="2.60.40.1730">
    <property type="entry name" value="tricorn interacting facor f3 domain"/>
    <property type="match status" value="1"/>
</dbReference>
<dbReference type="InterPro" id="IPR042097">
    <property type="entry name" value="Aminopeptidase_N-like_N_sf"/>
</dbReference>
<dbReference type="PRINTS" id="PR00756">
    <property type="entry name" value="ALADIPTASE"/>
</dbReference>
<dbReference type="OrthoDB" id="10031169at2759"/>
<keyword evidence="7" id="KW-0862">Zinc</keyword>
<keyword evidence="5" id="KW-0479">Metal-binding</keyword>
<evidence type="ECO:0000313" key="14">
    <source>
        <dbReference type="Proteomes" id="UP000001876"/>
    </source>
</evidence>
<dbReference type="InterPro" id="IPR035414">
    <property type="entry name" value="Peptidase_M1_pepN_Ig-like"/>
</dbReference>
<organism evidence="14">
    <name type="scientific">Micromonas pusilla (strain CCMP1545)</name>
    <name type="common">Picoplanktonic green alga</name>
    <dbReference type="NCBI Taxonomy" id="564608"/>
    <lineage>
        <taxon>Eukaryota</taxon>
        <taxon>Viridiplantae</taxon>
        <taxon>Chlorophyta</taxon>
        <taxon>Mamiellophyceae</taxon>
        <taxon>Mamiellales</taxon>
        <taxon>Mamiellaceae</taxon>
        <taxon>Micromonas</taxon>
    </lineage>
</organism>
<dbReference type="Proteomes" id="UP000001876">
    <property type="component" value="Unassembled WGS sequence"/>
</dbReference>
<dbReference type="Gene3D" id="1.10.390.10">
    <property type="entry name" value="Neutral Protease Domain 2"/>
    <property type="match status" value="1"/>
</dbReference>
<sequence>MFSPLSCRRRCRHLFARTARSSSASLIMGAPADETPTTYLADYVPFPYDVEKVLLEFDLRDDEAIVKQSSTLKLKDGVAKDGPTALVLDGRASFTTLRAIAIDGKVLTEGVEYVLTANAEDTRLTIAAEATPSSSSFALVVETSFAPQDNLELSGLYKSSGNFCTQCEAEGFRMITYYPDRPDVMSVFTTKITASKASCPVLLSNGNLVEIIDAPPAADGVDRHPAYLFALVAGDLAVVEDVFKTMSGKDVTLRIYAEAKNIARCDFAMESLKRAMKWDEDVFGLEYDLDLFNIVAVDDFNMGAMENKSLNLFNSRLVLATPDSATDAAFGRIEGVIGHEYFHNWTGNRVTCRDWFQLSLKEGLTVFRDQEFSSDMMSRATKRIGDARYLRDAQFAEDASPMAHPVRPASYMKIDNFYTLTVYEKGAEVIRMYHTLLGKGGFRKGMDLYFQRHDGQAVTTDDFFAAMSDANAGVDISRLKHWYAQAGTPTLKCARSYDAQKKTYALTFTQSLPSTPDDGGDAERKVAQLIPIALGLVAADGANLDMTKISCVVGDESGGAGSSAAVPDGSSDATTTVLRLNAMSATFTFAGNFDAEPTPSILRGFSAPVKLEVFPPLSNEELLHALAHDGDAFTRWEAAQTIAREIMCRVVADVASKEWSDPTVVDAAIAADAAFAPFVAAARGVLESAVADDGRVDRAWVEEALSFPGVGALVQRLKPIDPLLVHAVVKARSISHWSPYDPVGVGPPLSIPTHLDAFQLQLTPFNSTPTFALNAVVKAFTLQYAKGVTRELEACVVTCKLESRHEPTYEVNETQTARRALNAYALRLLGAASHGGADAIALVTAYKEAKNMTDVVAGLSALSKHPDAATARFAAFEDFREKWKDDNNVVCTYLSLVAGISGPDALERVKKTMADPAVFSMKVPNKFYALIGGFARANVAGFHAADGSGYAFLTDCLLEMDKMNAIAASRIAKPFTEWRLYDEKRQRMMRNQLQRILDAKPSPNLFEICTKSLA</sequence>
<evidence type="ECO:0000256" key="7">
    <source>
        <dbReference type="ARBA" id="ARBA00022833"/>
    </source>
</evidence>
<dbReference type="RefSeq" id="XP_003064708.1">
    <property type="nucleotide sequence ID" value="XM_003064662.1"/>
</dbReference>
<dbReference type="Pfam" id="PF17432">
    <property type="entry name" value="DUF3458_C"/>
    <property type="match status" value="2"/>
</dbReference>
<dbReference type="EMBL" id="GG663752">
    <property type="protein sequence ID" value="EEH51042.1"/>
    <property type="molecule type" value="Genomic_DNA"/>
</dbReference>
<dbReference type="eggNOG" id="KOG1046">
    <property type="taxonomic scope" value="Eukaryota"/>
</dbReference>
<evidence type="ECO:0000256" key="4">
    <source>
        <dbReference type="ARBA" id="ARBA00022670"/>
    </source>
</evidence>
<dbReference type="InterPro" id="IPR001930">
    <property type="entry name" value="Peptidase_M1"/>
</dbReference>
<dbReference type="InterPro" id="IPR012779">
    <property type="entry name" value="Peptidase_M1_pepN"/>
</dbReference>
<dbReference type="Gene3D" id="1.25.50.10">
    <property type="entry name" value="Peptidase M1, alanyl aminopeptidase, C-terminal domain"/>
    <property type="match status" value="2"/>
</dbReference>
<dbReference type="FunFam" id="3.30.2010.30:FF:000002">
    <property type="entry name" value="Putative aminopeptidase N"/>
    <property type="match status" value="1"/>
</dbReference>
<evidence type="ECO:0000259" key="11">
    <source>
        <dbReference type="Pfam" id="PF17432"/>
    </source>
</evidence>
<dbReference type="NCBIfam" id="TIGR02414">
    <property type="entry name" value="pepN_proteo"/>
    <property type="match status" value="1"/>
</dbReference>
<feature type="domain" description="Peptidase M1 alanyl aminopeptidase C-terminal" evidence="11">
    <location>
        <begin position="772"/>
        <end position="1014"/>
    </location>
</feature>
<dbReference type="InterPro" id="IPR014782">
    <property type="entry name" value="Peptidase_M1_dom"/>
</dbReference>
<evidence type="ECO:0000256" key="3">
    <source>
        <dbReference type="ARBA" id="ARBA00022438"/>
    </source>
</evidence>
<feature type="domain" description="Peptidase M1 membrane alanine aminopeptidase" evidence="9">
    <location>
        <begin position="267"/>
        <end position="479"/>
    </location>
</feature>
<protein>
    <submittedName>
        <fullName evidence="13">Peptidase</fullName>
    </submittedName>
</protein>
<dbReference type="Pfam" id="PF17900">
    <property type="entry name" value="Peptidase_M1_N"/>
    <property type="match status" value="1"/>
</dbReference>
<dbReference type="InterPro" id="IPR037144">
    <property type="entry name" value="Peptidase_M1_pepN_C_sf"/>
</dbReference>
<name>C1NA16_MICPC</name>
<reference evidence="13 14" key="1">
    <citation type="journal article" date="2009" name="Science">
        <title>Green evolution and dynamic adaptations revealed by genomes of the marine picoeukaryotes Micromonas.</title>
        <authorList>
            <person name="Worden A.Z."/>
            <person name="Lee J.H."/>
            <person name="Mock T."/>
            <person name="Rouze P."/>
            <person name="Simmons M.P."/>
            <person name="Aerts A.L."/>
            <person name="Allen A.E."/>
            <person name="Cuvelier M.L."/>
            <person name="Derelle E."/>
            <person name="Everett M.V."/>
            <person name="Foulon E."/>
            <person name="Grimwood J."/>
            <person name="Gundlach H."/>
            <person name="Henrissat B."/>
            <person name="Napoli C."/>
            <person name="McDonald S.M."/>
            <person name="Parker M.S."/>
            <person name="Rombauts S."/>
            <person name="Salamov A."/>
            <person name="Von Dassow P."/>
            <person name="Badger J.H."/>
            <person name="Coutinho P.M."/>
            <person name="Demir E."/>
            <person name="Dubchak I."/>
            <person name="Gentemann C."/>
            <person name="Eikrem W."/>
            <person name="Gready J.E."/>
            <person name="John U."/>
            <person name="Lanier W."/>
            <person name="Lindquist E.A."/>
            <person name="Lucas S."/>
            <person name="Mayer K.F."/>
            <person name="Moreau H."/>
            <person name="Not F."/>
            <person name="Otillar R."/>
            <person name="Panaud O."/>
            <person name="Pangilinan J."/>
            <person name="Paulsen I."/>
            <person name="Piegu B."/>
            <person name="Poliakov A."/>
            <person name="Robbens S."/>
            <person name="Schmutz J."/>
            <person name="Toulza E."/>
            <person name="Wyss T."/>
            <person name="Zelensky A."/>
            <person name="Zhou K."/>
            <person name="Armbrust E.V."/>
            <person name="Bhattacharya D."/>
            <person name="Goodenough U.W."/>
            <person name="Van de Peer Y."/>
            <person name="Grigoriev I.V."/>
        </authorList>
    </citation>
    <scope>NUCLEOTIDE SEQUENCE [LARGE SCALE GENOMIC DNA]</scope>
    <source>
        <strain evidence="13 14">CCMP1545</strain>
    </source>
</reference>
<dbReference type="Pfam" id="PF01433">
    <property type="entry name" value="Peptidase_M1"/>
    <property type="match status" value="1"/>
</dbReference>
<dbReference type="InterPro" id="IPR027268">
    <property type="entry name" value="Peptidase_M4/M1_CTD_sf"/>
</dbReference>
<evidence type="ECO:0000256" key="5">
    <source>
        <dbReference type="ARBA" id="ARBA00022723"/>
    </source>
</evidence>
<dbReference type="SUPFAM" id="SSF55486">
    <property type="entry name" value="Metalloproteases ('zincins'), catalytic domain"/>
    <property type="match status" value="1"/>
</dbReference>
<evidence type="ECO:0000313" key="13">
    <source>
        <dbReference type="EMBL" id="EEH51042.1"/>
    </source>
</evidence>
<feature type="domain" description="Peptidase M1 alanyl aminopeptidase C-terminal" evidence="11">
    <location>
        <begin position="620"/>
        <end position="730"/>
    </location>
</feature>
<comment type="similarity">
    <text evidence="2">Belongs to the peptidase M1 family.</text>
</comment>
<evidence type="ECO:0000259" key="12">
    <source>
        <dbReference type="Pfam" id="PF17900"/>
    </source>
</evidence>
<dbReference type="Gene3D" id="3.30.2010.30">
    <property type="match status" value="1"/>
</dbReference>
<evidence type="ECO:0000259" key="10">
    <source>
        <dbReference type="Pfam" id="PF11940"/>
    </source>
</evidence>
<dbReference type="MEROPS" id="M01.005"/>
<dbReference type="FunFam" id="1.10.390.10:FF:000002">
    <property type="entry name" value="Aminopeptidase N"/>
    <property type="match status" value="1"/>
</dbReference>
<dbReference type="CDD" id="cd09600">
    <property type="entry name" value="M1_APN"/>
    <property type="match status" value="1"/>
</dbReference>
<dbReference type="GO" id="GO:0008270">
    <property type="term" value="F:zinc ion binding"/>
    <property type="evidence" value="ECO:0007669"/>
    <property type="project" value="InterPro"/>
</dbReference>
<evidence type="ECO:0000259" key="9">
    <source>
        <dbReference type="Pfam" id="PF01433"/>
    </source>
</evidence>
<dbReference type="GO" id="GO:0008237">
    <property type="term" value="F:metallopeptidase activity"/>
    <property type="evidence" value="ECO:0007669"/>
    <property type="project" value="UniProtKB-KW"/>
</dbReference>
<accession>C1NA16</accession>
<proteinExistence type="inferred from homology"/>
<keyword evidence="8" id="KW-0482">Metalloprotease</keyword>
<dbReference type="InterPro" id="IPR024601">
    <property type="entry name" value="Peptidase_M1_pepN_C"/>
</dbReference>
<dbReference type="Pfam" id="PF11940">
    <property type="entry name" value="DUF3458"/>
    <property type="match status" value="1"/>
</dbReference>
<dbReference type="InterPro" id="IPR045357">
    <property type="entry name" value="Aminopeptidase_N-like_N"/>
</dbReference>
<feature type="domain" description="Aminopeptidase N-like N-terminal" evidence="12">
    <location>
        <begin position="93"/>
        <end position="208"/>
    </location>
</feature>
<evidence type="ECO:0000256" key="6">
    <source>
        <dbReference type="ARBA" id="ARBA00022801"/>
    </source>
</evidence>
<evidence type="ECO:0000256" key="8">
    <source>
        <dbReference type="ARBA" id="ARBA00023049"/>
    </source>
</evidence>
<dbReference type="PANTHER" id="PTHR46322">
    <property type="entry name" value="PUROMYCIN-SENSITIVE AMINOPEPTIDASE"/>
    <property type="match status" value="1"/>
</dbReference>
<dbReference type="OMA" id="AKPFTEW"/>
<dbReference type="SUPFAM" id="SSF63737">
    <property type="entry name" value="Leukotriene A4 hydrolase N-terminal domain"/>
    <property type="match status" value="1"/>
</dbReference>
<dbReference type="GO" id="GO:0004177">
    <property type="term" value="F:aminopeptidase activity"/>
    <property type="evidence" value="ECO:0007669"/>
    <property type="project" value="UniProtKB-KW"/>
</dbReference>
<keyword evidence="6" id="KW-0378">Hydrolase</keyword>
<dbReference type="PANTHER" id="PTHR46322:SF1">
    <property type="entry name" value="PUROMYCIN-SENSITIVE AMINOPEPTIDASE"/>
    <property type="match status" value="1"/>
</dbReference>
<keyword evidence="14" id="KW-1185">Reference proteome</keyword>
<dbReference type="KEGG" id="mpp:MICPUCDRAFT_54725"/>
<feature type="domain" description="Peptidase M1 alanyl aminopeptidase Ig-like fold" evidence="10">
    <location>
        <begin position="487"/>
        <end position="612"/>
    </location>
</feature>
<gene>
    <name evidence="13" type="ORF">MICPUCDRAFT_54725</name>
</gene>
<dbReference type="InterPro" id="IPR038438">
    <property type="entry name" value="PepN_Ig-like_sf"/>
</dbReference>
<dbReference type="Gene3D" id="2.60.40.1840">
    <property type="match status" value="1"/>
</dbReference>
<comment type="cofactor">
    <cofactor evidence="1">
        <name>Zn(2+)</name>
        <dbReference type="ChEBI" id="CHEBI:29105"/>
    </cofactor>
</comment>
<dbReference type="STRING" id="564608.C1NA16"/>
<keyword evidence="3" id="KW-0031">Aminopeptidase</keyword>
<keyword evidence="4" id="KW-0645">Protease</keyword>
<dbReference type="GO" id="GO:0006508">
    <property type="term" value="P:proteolysis"/>
    <property type="evidence" value="ECO:0007669"/>
    <property type="project" value="UniProtKB-KW"/>
</dbReference>
<evidence type="ECO:0000256" key="2">
    <source>
        <dbReference type="ARBA" id="ARBA00010136"/>
    </source>
</evidence>
<dbReference type="AlphaFoldDB" id="C1NA16"/>